<organism evidence="2 3">
    <name type="scientific">Salvia divinorum</name>
    <name type="common">Maria pastora</name>
    <name type="synonym">Diviner's sage</name>
    <dbReference type="NCBI Taxonomy" id="28513"/>
    <lineage>
        <taxon>Eukaryota</taxon>
        <taxon>Viridiplantae</taxon>
        <taxon>Streptophyta</taxon>
        <taxon>Embryophyta</taxon>
        <taxon>Tracheophyta</taxon>
        <taxon>Spermatophyta</taxon>
        <taxon>Magnoliopsida</taxon>
        <taxon>eudicotyledons</taxon>
        <taxon>Gunneridae</taxon>
        <taxon>Pentapetalae</taxon>
        <taxon>asterids</taxon>
        <taxon>lamiids</taxon>
        <taxon>Lamiales</taxon>
        <taxon>Lamiaceae</taxon>
        <taxon>Nepetoideae</taxon>
        <taxon>Mentheae</taxon>
        <taxon>Salviinae</taxon>
        <taxon>Salvia</taxon>
        <taxon>Salvia subgen. Calosphace</taxon>
    </lineage>
</organism>
<evidence type="ECO:0000256" key="1">
    <source>
        <dbReference type="SAM" id="MobiDB-lite"/>
    </source>
</evidence>
<proteinExistence type="predicted"/>
<reference evidence="2 3" key="1">
    <citation type="submission" date="2024-06" db="EMBL/GenBank/DDBJ databases">
        <title>A chromosome level genome sequence of Diviner's sage (Salvia divinorum).</title>
        <authorList>
            <person name="Ford S.A."/>
            <person name="Ro D.-K."/>
            <person name="Ness R.W."/>
            <person name="Phillips M.A."/>
        </authorList>
    </citation>
    <scope>NUCLEOTIDE SEQUENCE [LARGE SCALE GENOMIC DNA]</scope>
    <source>
        <strain evidence="2">SAF-2024a</strain>
        <tissue evidence="2">Leaf</tissue>
    </source>
</reference>
<feature type="compositionally biased region" description="Polar residues" evidence="1">
    <location>
        <begin position="76"/>
        <end position="94"/>
    </location>
</feature>
<comment type="caution">
    <text evidence="2">The sequence shown here is derived from an EMBL/GenBank/DDBJ whole genome shotgun (WGS) entry which is preliminary data.</text>
</comment>
<protein>
    <submittedName>
        <fullName evidence="2">Uncharacterized protein</fullName>
    </submittedName>
</protein>
<dbReference type="AlphaFoldDB" id="A0ABD1I6U0"/>
<accession>A0ABD1I6U0</accession>
<evidence type="ECO:0000313" key="3">
    <source>
        <dbReference type="Proteomes" id="UP001567538"/>
    </source>
</evidence>
<gene>
    <name evidence="2" type="ORF">AAHA92_06759</name>
</gene>
<dbReference type="Proteomes" id="UP001567538">
    <property type="component" value="Unassembled WGS sequence"/>
</dbReference>
<name>A0ABD1I6U0_SALDI</name>
<feature type="region of interest" description="Disordered" evidence="1">
    <location>
        <begin position="50"/>
        <end position="94"/>
    </location>
</feature>
<dbReference type="EMBL" id="JBEAFC010000003">
    <property type="protein sequence ID" value="KAL1564411.1"/>
    <property type="molecule type" value="Genomic_DNA"/>
</dbReference>
<keyword evidence="3" id="KW-1185">Reference proteome</keyword>
<evidence type="ECO:0000313" key="2">
    <source>
        <dbReference type="EMBL" id="KAL1564411.1"/>
    </source>
</evidence>
<sequence>MLGLINFVSQWDLNDNSVFTFSSHYRDDSSLIDSSFQLSLGCCCFLIVFSHGDSGSNTTRRTSRKRSNMNHRPSNESESPQENRDSISLSSTPSDHCIRFMTKTTHWRNPLTLKVVLTIILLQLA</sequence>